<evidence type="ECO:0000256" key="9">
    <source>
        <dbReference type="ARBA" id="ARBA00022892"/>
    </source>
</evidence>
<evidence type="ECO:0000256" key="15">
    <source>
        <dbReference type="ARBA" id="ARBA00093587"/>
    </source>
</evidence>
<dbReference type="InterPro" id="IPR033308">
    <property type="entry name" value="PGAP5/Cdc1/Ted1"/>
</dbReference>
<keyword evidence="9" id="KW-0931">ER-Golgi transport</keyword>
<evidence type="ECO:0000256" key="8">
    <source>
        <dbReference type="ARBA" id="ARBA00022801"/>
    </source>
</evidence>
<dbReference type="InterPro" id="IPR029052">
    <property type="entry name" value="Metallo-depent_PP-like"/>
</dbReference>
<dbReference type="EMBL" id="JWIN03000024">
    <property type="protein sequence ID" value="KAB1258368.1"/>
    <property type="molecule type" value="Genomic_DNA"/>
</dbReference>
<dbReference type="EMBL" id="JWIN03000024">
    <property type="protein sequence ID" value="KAB1258367.1"/>
    <property type="molecule type" value="Genomic_DNA"/>
</dbReference>
<evidence type="ECO:0000256" key="6">
    <source>
        <dbReference type="ARBA" id="ARBA00022692"/>
    </source>
</evidence>
<accession>A0A5N4CHM1</accession>
<keyword evidence="19" id="KW-1185">Reference proteome</keyword>
<evidence type="ECO:0000256" key="4">
    <source>
        <dbReference type="ARBA" id="ARBA00017804"/>
    </source>
</evidence>
<dbReference type="Gene3D" id="3.60.21.10">
    <property type="match status" value="1"/>
</dbReference>
<comment type="cofactor">
    <cofactor evidence="1">
        <name>Mn(2+)</name>
        <dbReference type="ChEBI" id="CHEBI:29035"/>
    </cofactor>
</comment>
<keyword evidence="5" id="KW-0337">GPI-anchor biosynthesis</keyword>
<evidence type="ECO:0000256" key="11">
    <source>
        <dbReference type="ARBA" id="ARBA00023136"/>
    </source>
</evidence>
<dbReference type="Proteomes" id="UP000299084">
    <property type="component" value="Unassembled WGS sequence"/>
</dbReference>
<keyword evidence="9" id="KW-0813">Transport</keyword>
<evidence type="ECO:0000256" key="7">
    <source>
        <dbReference type="ARBA" id="ARBA00022723"/>
    </source>
</evidence>
<gene>
    <name evidence="18" type="ORF">Cadr_000028640</name>
</gene>
<comment type="function">
    <text evidence="14">Metallophosphoesterase that catalyzes the removal of a side-chain ethanolamine-phosphate (EtNP) from the second mannose of the GPI-anchor protein intermediate. Participates in the glycan remodeling steps of GPI-anchor maturation to allow an efficient transport of GPI-anchor proteins from the endoplasmic reticulum to the Golgi.</text>
</comment>
<keyword evidence="10 16" id="KW-1133">Transmembrane helix</keyword>
<keyword evidence="6 16" id="KW-0812">Transmembrane</keyword>
<dbReference type="PANTHER" id="PTHR13315:SF0">
    <property type="entry name" value="METALLOPHOSPHOESTERASE 1"/>
    <property type="match status" value="1"/>
</dbReference>
<dbReference type="GO" id="GO:0033116">
    <property type="term" value="C:endoplasmic reticulum-Golgi intermediate compartment membrane"/>
    <property type="evidence" value="ECO:0007669"/>
    <property type="project" value="UniProtKB-SubCell"/>
</dbReference>
<evidence type="ECO:0000256" key="2">
    <source>
        <dbReference type="ARBA" id="ARBA00004457"/>
    </source>
</evidence>
<comment type="subunit">
    <text evidence="15">Interacts with GPI-anchor proteins (via the GPI portion). Interacts with TMED10.</text>
</comment>
<evidence type="ECO:0000259" key="17">
    <source>
        <dbReference type="Pfam" id="PF00149"/>
    </source>
</evidence>
<evidence type="ECO:0000256" key="12">
    <source>
        <dbReference type="ARBA" id="ARBA00023211"/>
    </source>
</evidence>
<reference evidence="18 19" key="2">
    <citation type="journal article" date="2019" name="Mol. Ecol. Resour.">
        <title>Improving Illumina assemblies with Hi-C and long reads: an example with the North African dromedary.</title>
        <authorList>
            <person name="Elbers J.P."/>
            <person name="Rogers M.F."/>
            <person name="Perelman P.L."/>
            <person name="Proskuryakova A.A."/>
            <person name="Serdyukova N.A."/>
            <person name="Johnson W.E."/>
            <person name="Horin P."/>
            <person name="Corander J."/>
            <person name="Murphy D."/>
            <person name="Burger P.A."/>
        </authorList>
    </citation>
    <scope>NUCLEOTIDE SEQUENCE [LARGE SCALE GENOMIC DNA]</scope>
    <source>
        <strain evidence="18">Drom800</strain>
        <tissue evidence="18">Blood</tissue>
    </source>
</reference>
<dbReference type="InterPro" id="IPR004843">
    <property type="entry name" value="Calcineurin-like_PHP"/>
</dbReference>
<keyword evidence="7" id="KW-0479">Metal-binding</keyword>
<feature type="transmembrane region" description="Helical" evidence="16">
    <location>
        <begin position="29"/>
        <end position="52"/>
    </location>
</feature>
<comment type="caution">
    <text evidence="18">The sequence shown here is derived from an EMBL/GenBank/DDBJ whole genome shotgun (WGS) entry which is preliminary data.</text>
</comment>
<dbReference type="PANTHER" id="PTHR13315">
    <property type="entry name" value="METALLO PHOSPHOESTERASE RELATED"/>
    <property type="match status" value="1"/>
</dbReference>
<dbReference type="GO" id="GO:0006506">
    <property type="term" value="P:GPI anchor biosynthetic process"/>
    <property type="evidence" value="ECO:0007669"/>
    <property type="project" value="UniProtKB-KW"/>
</dbReference>
<evidence type="ECO:0000256" key="1">
    <source>
        <dbReference type="ARBA" id="ARBA00001936"/>
    </source>
</evidence>
<dbReference type="GO" id="GO:0006888">
    <property type="term" value="P:endoplasmic reticulum to Golgi vesicle-mediated transport"/>
    <property type="evidence" value="ECO:0007669"/>
    <property type="project" value="InterPro"/>
</dbReference>
<organism evidence="18 19">
    <name type="scientific">Camelus dromedarius</name>
    <name type="common">Dromedary</name>
    <name type="synonym">Arabian camel</name>
    <dbReference type="NCBI Taxonomy" id="9838"/>
    <lineage>
        <taxon>Eukaryota</taxon>
        <taxon>Metazoa</taxon>
        <taxon>Chordata</taxon>
        <taxon>Craniata</taxon>
        <taxon>Vertebrata</taxon>
        <taxon>Euteleostomi</taxon>
        <taxon>Mammalia</taxon>
        <taxon>Eutheria</taxon>
        <taxon>Laurasiatheria</taxon>
        <taxon>Artiodactyla</taxon>
        <taxon>Tylopoda</taxon>
        <taxon>Camelidae</taxon>
        <taxon>Camelus</taxon>
    </lineage>
</organism>
<dbReference type="SUPFAM" id="SSF56300">
    <property type="entry name" value="Metallo-dependent phosphatases"/>
    <property type="match status" value="1"/>
</dbReference>
<dbReference type="Pfam" id="PF00149">
    <property type="entry name" value="Metallophos"/>
    <property type="match status" value="1"/>
</dbReference>
<dbReference type="InterPro" id="IPR039541">
    <property type="entry name" value="MPP_MPPE1"/>
</dbReference>
<dbReference type="EMBL" id="JWIN03000024">
    <property type="protein sequence ID" value="KAB1258370.1"/>
    <property type="molecule type" value="Genomic_DNA"/>
</dbReference>
<name>A0A5N4CHM1_CAMDR</name>
<evidence type="ECO:0000256" key="14">
    <source>
        <dbReference type="ARBA" id="ARBA00093373"/>
    </source>
</evidence>
<evidence type="ECO:0000313" key="18">
    <source>
        <dbReference type="EMBL" id="KAB1258367.1"/>
    </source>
</evidence>
<feature type="domain" description="Calcineurin-like phosphoesterase" evidence="17">
    <location>
        <begin position="78"/>
        <end position="289"/>
    </location>
</feature>
<keyword evidence="12" id="KW-0464">Manganese</keyword>
<evidence type="ECO:0000256" key="13">
    <source>
        <dbReference type="ARBA" id="ARBA00032172"/>
    </source>
</evidence>
<dbReference type="STRING" id="9838.ENSCDRP00005029868"/>
<comment type="similarity">
    <text evidence="3">Belongs to the metallophosphoesterase superfamily. MPPE1 family.</text>
</comment>
<dbReference type="AlphaFoldDB" id="A0A5N4CHM1"/>
<keyword evidence="8" id="KW-0378">Hydrolase</keyword>
<comment type="subcellular location">
    <subcellularLocation>
        <location evidence="2">Endoplasmic reticulum-Golgi intermediate compartment membrane</location>
        <topology evidence="2">Multi-pass membrane protein</topology>
    </subcellularLocation>
</comment>
<proteinExistence type="inferred from homology"/>
<dbReference type="CDD" id="cd08165">
    <property type="entry name" value="MPP_MPPE1"/>
    <property type="match status" value="1"/>
</dbReference>
<dbReference type="GO" id="GO:0008081">
    <property type="term" value="F:phosphoric diester hydrolase activity"/>
    <property type="evidence" value="ECO:0007669"/>
    <property type="project" value="InterPro"/>
</dbReference>
<sequence>MDLTLGSSRHTMAVIRLGSGRPPTRRAFLLLKLTAVTLSVLLFCEFLIYYGVIVRCHWPEVETPADSRGRGPPEPALRAMFLADTHLLGAVRGHWLDKLRREWQMERAFQTALWLLQPEVVFILGDVFDEGKWSSSQAWADDVGRFQTMFRHPAHVQLRVVAGNHDVGFHYHFVLVNSVAMEGDGCDICSGAEAELLEISRQLNCSREQEHHPGRCGDGGPLPASAPVLLQHFPLYRRSDAHCSGEDAAPPAERGIPFQERYDVLSREASRKLLWWLRPRLVLSGHTHHACEVLHGAGVLEVSVPSFSWRNRNDPSFIMGSFTPTDYVLAKCPLPREDTVLTTYCGAAGCLVVLTLVHMRLLASPLHVGWNLLRKFKTT</sequence>
<reference evidence="18" key="1">
    <citation type="submission" date="2014-12" db="EMBL/GenBank/DDBJ databases">
        <authorList>
            <person name="Fitak R."/>
            <person name="Mohandesan E."/>
            <person name="Burger P.A."/>
            <person name="Jukka C."/>
        </authorList>
    </citation>
    <scope>NUCLEOTIDE SEQUENCE</scope>
    <source>
        <strain evidence="18">Drom800</strain>
        <tissue evidence="18">Blood</tissue>
    </source>
</reference>
<evidence type="ECO:0000313" key="19">
    <source>
        <dbReference type="Proteomes" id="UP000299084"/>
    </source>
</evidence>
<dbReference type="GO" id="GO:0046872">
    <property type="term" value="F:metal ion binding"/>
    <property type="evidence" value="ECO:0007669"/>
    <property type="project" value="UniProtKB-KW"/>
</dbReference>
<evidence type="ECO:0000256" key="10">
    <source>
        <dbReference type="ARBA" id="ARBA00022989"/>
    </source>
</evidence>
<keyword evidence="11 16" id="KW-0472">Membrane</keyword>
<protein>
    <recommendedName>
        <fullName evidence="4">Metallophosphoesterase 1</fullName>
    </recommendedName>
    <alternativeName>
        <fullName evidence="13">Post-GPI attachment to proteins factor 5</fullName>
    </alternativeName>
</protein>
<evidence type="ECO:0000256" key="3">
    <source>
        <dbReference type="ARBA" id="ARBA00008895"/>
    </source>
</evidence>
<evidence type="ECO:0000256" key="5">
    <source>
        <dbReference type="ARBA" id="ARBA00022502"/>
    </source>
</evidence>
<evidence type="ECO:0000256" key="16">
    <source>
        <dbReference type="SAM" id="Phobius"/>
    </source>
</evidence>